<dbReference type="InterPro" id="IPR001789">
    <property type="entry name" value="Sig_transdc_resp-reg_receiver"/>
</dbReference>
<evidence type="ECO:0000259" key="8">
    <source>
        <dbReference type="PROSITE" id="PS50110"/>
    </source>
</evidence>
<dbReference type="CDD" id="cd17541">
    <property type="entry name" value="REC_CheB-like"/>
    <property type="match status" value="1"/>
</dbReference>
<feature type="domain" description="Response regulatory" evidence="8">
    <location>
        <begin position="5"/>
        <end position="122"/>
    </location>
</feature>
<dbReference type="EC" id="3.5.1.44" evidence="5"/>
<dbReference type="Pfam" id="PF00072">
    <property type="entry name" value="Response_reg"/>
    <property type="match status" value="1"/>
</dbReference>
<comment type="catalytic activity">
    <reaction evidence="4 5">
        <text>[protein]-L-glutamate 5-O-methyl ester + H2O = L-glutamyl-[protein] + methanol + H(+)</text>
        <dbReference type="Rhea" id="RHEA:23236"/>
        <dbReference type="Rhea" id="RHEA-COMP:10208"/>
        <dbReference type="Rhea" id="RHEA-COMP:10311"/>
        <dbReference type="ChEBI" id="CHEBI:15377"/>
        <dbReference type="ChEBI" id="CHEBI:15378"/>
        <dbReference type="ChEBI" id="CHEBI:17790"/>
        <dbReference type="ChEBI" id="CHEBI:29973"/>
        <dbReference type="ChEBI" id="CHEBI:82795"/>
        <dbReference type="EC" id="3.1.1.61"/>
    </reaction>
</comment>
<comment type="function">
    <text evidence="5">Involved in chemotaxis. Part of a chemotaxis signal transduction system that modulates chemotaxis in response to various stimuli. Catalyzes the demethylation of specific methylglutamate residues introduced into the chemoreceptors (methyl-accepting chemotaxis proteins or MCP) by CheR. Also mediates the irreversible deamidation of specific glutamine residues to glutamic acid.</text>
</comment>
<dbReference type="Gene3D" id="3.40.50.2300">
    <property type="match status" value="1"/>
</dbReference>
<evidence type="ECO:0000313" key="10">
    <source>
        <dbReference type="EMBL" id="QBZ82719.1"/>
    </source>
</evidence>
<dbReference type="SMART" id="SM00448">
    <property type="entry name" value="REC"/>
    <property type="match status" value="1"/>
</dbReference>
<dbReference type="InterPro" id="IPR011006">
    <property type="entry name" value="CheY-like_superfamily"/>
</dbReference>
<dbReference type="NCBIfam" id="NF001965">
    <property type="entry name" value="PRK00742.1"/>
    <property type="match status" value="1"/>
</dbReference>
<dbReference type="Proteomes" id="UP000296201">
    <property type="component" value="Chromosome"/>
</dbReference>
<protein>
    <recommendedName>
        <fullName evidence="5">Protein-glutamate methylesterase/protein-glutamine glutaminase</fullName>
        <ecNumber evidence="5">3.1.1.61</ecNumber>
        <ecNumber evidence="5">3.5.1.44</ecNumber>
    </recommendedName>
</protein>
<dbReference type="GO" id="GO:0050568">
    <property type="term" value="F:protein-glutamine glutaminase activity"/>
    <property type="evidence" value="ECO:0007669"/>
    <property type="project" value="UniProtKB-UniRule"/>
</dbReference>
<dbReference type="GO" id="GO:0000156">
    <property type="term" value="F:phosphorelay response regulator activity"/>
    <property type="evidence" value="ECO:0007669"/>
    <property type="project" value="InterPro"/>
</dbReference>
<dbReference type="InterPro" id="IPR008248">
    <property type="entry name" value="CheB-like"/>
</dbReference>
<keyword evidence="1 5" id="KW-0963">Cytoplasm</keyword>
<reference evidence="10 11" key="1">
    <citation type="submission" date="2018-08" db="EMBL/GenBank/DDBJ databases">
        <title>Horizontal acquisition of hydrogen conversion ability and other habitat adaptations in Hydrogenovibrio crunogenus strains.</title>
        <authorList>
            <person name="Gonnella G."/>
            <person name="Adam N."/>
            <person name="Perner M."/>
        </authorList>
    </citation>
    <scope>NUCLEOTIDE SEQUENCE [LARGE SCALE GENOMIC DNA]</scope>
    <source>
        <strain evidence="10 11">SP-41</strain>
    </source>
</reference>
<name>A0A4P7NYR5_9GAMM</name>
<comment type="PTM">
    <text evidence="5">Phosphorylated by CheA. Phosphorylation of the N-terminal regulatory domain activates the methylesterase activity.</text>
</comment>
<dbReference type="InterPro" id="IPR000673">
    <property type="entry name" value="Sig_transdc_resp-reg_Me-estase"/>
</dbReference>
<dbReference type="Pfam" id="PF01339">
    <property type="entry name" value="CheB_methylest"/>
    <property type="match status" value="1"/>
</dbReference>
<proteinExistence type="inferred from homology"/>
<evidence type="ECO:0000256" key="7">
    <source>
        <dbReference type="PROSITE-ProRule" id="PRU00169"/>
    </source>
</evidence>
<accession>A0A4P7NYR5</accession>
<comment type="subcellular location">
    <subcellularLocation>
        <location evidence="5">Cytoplasm</location>
    </subcellularLocation>
</comment>
<dbReference type="InterPro" id="IPR035909">
    <property type="entry name" value="CheB_C"/>
</dbReference>
<dbReference type="AlphaFoldDB" id="A0A4P7NYR5"/>
<dbReference type="PIRSF" id="PIRSF000876">
    <property type="entry name" value="RR_chemtxs_CheB"/>
    <property type="match status" value="1"/>
</dbReference>
<organism evidence="10 11">
    <name type="scientific">Hydrogenovibrio crunogenus</name>
    <dbReference type="NCBI Taxonomy" id="39765"/>
    <lineage>
        <taxon>Bacteria</taxon>
        <taxon>Pseudomonadati</taxon>
        <taxon>Pseudomonadota</taxon>
        <taxon>Gammaproteobacteria</taxon>
        <taxon>Thiotrichales</taxon>
        <taxon>Piscirickettsiaceae</taxon>
        <taxon>Hydrogenovibrio</taxon>
    </lineage>
</organism>
<gene>
    <name evidence="5 10" type="primary">cheB</name>
    <name evidence="10" type="ORF">GHNINEIG_00754</name>
</gene>
<evidence type="ECO:0000313" key="11">
    <source>
        <dbReference type="Proteomes" id="UP000296201"/>
    </source>
</evidence>
<dbReference type="GO" id="GO:0008984">
    <property type="term" value="F:protein-glutamate methylesterase activity"/>
    <property type="evidence" value="ECO:0007669"/>
    <property type="project" value="UniProtKB-UniRule"/>
</dbReference>
<dbReference type="HAMAP" id="MF_00099">
    <property type="entry name" value="CheB_chemtxs"/>
    <property type="match status" value="1"/>
</dbReference>
<comment type="similarity">
    <text evidence="5">Belongs to the CheB family.</text>
</comment>
<evidence type="ECO:0000256" key="4">
    <source>
        <dbReference type="ARBA" id="ARBA00048267"/>
    </source>
</evidence>
<dbReference type="EMBL" id="CP032096">
    <property type="protein sequence ID" value="QBZ82719.1"/>
    <property type="molecule type" value="Genomic_DNA"/>
</dbReference>
<feature type="active site" evidence="5 6">
    <location>
        <position position="319"/>
    </location>
</feature>
<dbReference type="PROSITE" id="PS50122">
    <property type="entry name" value="CHEB"/>
    <property type="match status" value="1"/>
</dbReference>
<feature type="active site" evidence="5 6">
    <location>
        <position position="223"/>
    </location>
</feature>
<dbReference type="Gene3D" id="3.40.50.180">
    <property type="entry name" value="Methylesterase CheB, C-terminal domain"/>
    <property type="match status" value="1"/>
</dbReference>
<dbReference type="PANTHER" id="PTHR42872">
    <property type="entry name" value="PROTEIN-GLUTAMATE METHYLESTERASE/PROTEIN-GLUTAMINE GLUTAMINASE"/>
    <property type="match status" value="1"/>
</dbReference>
<dbReference type="SUPFAM" id="SSF52738">
    <property type="entry name" value="Methylesterase CheB, C-terminal domain"/>
    <property type="match status" value="1"/>
</dbReference>
<evidence type="ECO:0000256" key="3">
    <source>
        <dbReference type="ARBA" id="ARBA00022801"/>
    </source>
</evidence>
<keyword evidence="5 7" id="KW-0597">Phosphoprotein</keyword>
<keyword evidence="3 5" id="KW-0378">Hydrolase</keyword>
<dbReference type="GO" id="GO:0006935">
    <property type="term" value="P:chemotaxis"/>
    <property type="evidence" value="ECO:0007669"/>
    <property type="project" value="UniProtKB-UniRule"/>
</dbReference>
<dbReference type="PROSITE" id="PS50110">
    <property type="entry name" value="RESPONSE_REGULATORY"/>
    <property type="match status" value="1"/>
</dbReference>
<evidence type="ECO:0000256" key="6">
    <source>
        <dbReference type="PROSITE-ProRule" id="PRU00050"/>
    </source>
</evidence>
<dbReference type="SUPFAM" id="SSF52172">
    <property type="entry name" value="CheY-like"/>
    <property type="match status" value="1"/>
</dbReference>
<evidence type="ECO:0000256" key="2">
    <source>
        <dbReference type="ARBA" id="ARBA00022500"/>
    </source>
</evidence>
<sequence length="376" mass="41119">MSKVKVLIVDDSALVRQMLQEMLKSDPEIEVVGTASDPYDAREKVKQLHPDVLTLDVEMPRMDGVTFLKNLMRLHPLPVVMISTLTEKGADITFEALDLGAVDFVAKPKIDLQHTFEDYTDEICRKVKTASKVSKWQLERQYARYVANKESKPKVLSKPGSLVSKVVEKFTTDAIVPKKAPSDFSKPSHKVIALGASTGGTEAIKEVLMRLPSTTPAIVITQHIPASFSLPFAQRMNSISEMEVTQAEDRQPILAGHVYIAPGDKHLLVERTSSGYICRLNDGPPVNRHKPSVDVMFRTVVQSVGKNAVGVLLTGMGADGAKGMKELQEIGVPTIAQDEKTCVVWGMPGEAVKLGAADYVLPLGSIPEKILSLIKK</sequence>
<feature type="active site" evidence="5 6">
    <location>
        <position position="197"/>
    </location>
</feature>
<dbReference type="CDD" id="cd16432">
    <property type="entry name" value="CheB_Rec"/>
    <property type="match status" value="1"/>
</dbReference>
<evidence type="ECO:0000256" key="5">
    <source>
        <dbReference type="HAMAP-Rule" id="MF_00099"/>
    </source>
</evidence>
<evidence type="ECO:0000256" key="1">
    <source>
        <dbReference type="ARBA" id="ARBA00022490"/>
    </source>
</evidence>
<dbReference type="RefSeq" id="WP_135795401.1">
    <property type="nucleotide sequence ID" value="NZ_CP032096.1"/>
</dbReference>
<dbReference type="OrthoDB" id="9793421at2"/>
<comment type="domain">
    <text evidence="5">Contains a C-terminal catalytic domain, and an N-terminal region which modulates catalytic activity.</text>
</comment>
<dbReference type="EC" id="3.1.1.61" evidence="5"/>
<comment type="catalytic activity">
    <reaction evidence="5">
        <text>L-glutaminyl-[protein] + H2O = L-glutamyl-[protein] + NH4(+)</text>
        <dbReference type="Rhea" id="RHEA:16441"/>
        <dbReference type="Rhea" id="RHEA-COMP:10207"/>
        <dbReference type="Rhea" id="RHEA-COMP:10208"/>
        <dbReference type="ChEBI" id="CHEBI:15377"/>
        <dbReference type="ChEBI" id="CHEBI:28938"/>
        <dbReference type="ChEBI" id="CHEBI:29973"/>
        <dbReference type="ChEBI" id="CHEBI:30011"/>
        <dbReference type="EC" id="3.5.1.44"/>
    </reaction>
</comment>
<evidence type="ECO:0000259" key="9">
    <source>
        <dbReference type="PROSITE" id="PS50122"/>
    </source>
</evidence>
<keyword evidence="2 5" id="KW-0145">Chemotaxis</keyword>
<dbReference type="PANTHER" id="PTHR42872:SF6">
    <property type="entry name" value="PROTEIN-GLUTAMATE METHYLESTERASE_PROTEIN-GLUTAMINE GLUTAMINASE"/>
    <property type="match status" value="1"/>
</dbReference>
<feature type="domain" description="CheB-type methylesterase" evidence="9">
    <location>
        <begin position="185"/>
        <end position="376"/>
    </location>
</feature>
<feature type="modified residue" description="4-aspartylphosphate" evidence="5 7">
    <location>
        <position position="56"/>
    </location>
</feature>
<dbReference type="GO" id="GO:0005737">
    <property type="term" value="C:cytoplasm"/>
    <property type="evidence" value="ECO:0007669"/>
    <property type="project" value="UniProtKB-SubCell"/>
</dbReference>
<dbReference type="NCBIfam" id="NF009206">
    <property type="entry name" value="PRK12555.1"/>
    <property type="match status" value="1"/>
</dbReference>
<keyword evidence="11" id="KW-1185">Reference proteome</keyword>